<dbReference type="PANTHER" id="PTHR43278:SF4">
    <property type="entry name" value="NAD(P)H-DEPENDENT FMN-CONTAINING OXIDOREDUCTASE YWQN-RELATED"/>
    <property type="match status" value="1"/>
</dbReference>
<organism evidence="7 9">
    <name type="scientific">Methanobacterium formicicum</name>
    <dbReference type="NCBI Taxonomy" id="2162"/>
    <lineage>
        <taxon>Archaea</taxon>
        <taxon>Methanobacteriati</taxon>
        <taxon>Methanobacteriota</taxon>
        <taxon>Methanomada group</taxon>
        <taxon>Methanobacteria</taxon>
        <taxon>Methanobacteriales</taxon>
        <taxon>Methanobacteriaceae</taxon>
        <taxon>Methanobacterium</taxon>
    </lineage>
</organism>
<feature type="domain" description="NADPH-dependent FMN reductase-like" evidence="6">
    <location>
        <begin position="4"/>
        <end position="123"/>
    </location>
</feature>
<evidence type="ECO:0000256" key="5">
    <source>
        <dbReference type="ARBA" id="ARBA00038292"/>
    </source>
</evidence>
<dbReference type="Proteomes" id="UP000029661">
    <property type="component" value="Chromosome"/>
</dbReference>
<dbReference type="Gene3D" id="3.40.50.360">
    <property type="match status" value="1"/>
</dbReference>
<dbReference type="EMBL" id="JADIIL010000007">
    <property type="protein sequence ID" value="MBF4474173.1"/>
    <property type="molecule type" value="Genomic_DNA"/>
</dbReference>
<reference evidence="8" key="2">
    <citation type="submission" date="2020-10" db="EMBL/GenBank/DDBJ databases">
        <title>Dehalococcoides mccartyi of a TCE/Cr reducing biochatode.</title>
        <authorList>
            <person name="Matturro B."/>
        </authorList>
    </citation>
    <scope>NUCLEOTIDE SEQUENCE</scope>
    <source>
        <strain evidence="8">Bin2</strain>
    </source>
</reference>
<dbReference type="RefSeq" id="WP_048085370.1">
    <property type="nucleotide sequence ID" value="NZ_CP006933.1"/>
</dbReference>
<sequence length="179" mass="19691">MSKNIVVLSASPRKGGNSDILCDQFILGAEEAGHKAEKIFLRDKKINYCVACDTCQGNGGKCAQNDDMGEIMDKMAAADVIVMATPVYFYTMNAQLKTLIDRTYARYTEISAKEMYFILTAANPQKEAMERTVEGFRGFTSCLNGADERGIIYGTGAWNVGDIKESETMAEAYEMGKNV</sequence>
<proteinExistence type="inferred from homology"/>
<dbReference type="STRING" id="2162.BRM9_1582"/>
<evidence type="ECO:0000256" key="3">
    <source>
        <dbReference type="ARBA" id="ARBA00022630"/>
    </source>
</evidence>
<dbReference type="OrthoDB" id="9059at2157"/>
<evidence type="ECO:0000313" key="9">
    <source>
        <dbReference type="Proteomes" id="UP000029661"/>
    </source>
</evidence>
<dbReference type="GeneID" id="24792749"/>
<dbReference type="AlphaFoldDB" id="A0A089ZVG5"/>
<dbReference type="Proteomes" id="UP000606900">
    <property type="component" value="Unassembled WGS sequence"/>
</dbReference>
<dbReference type="GO" id="GO:0016491">
    <property type="term" value="F:oxidoreductase activity"/>
    <property type="evidence" value="ECO:0007669"/>
    <property type="project" value="InterPro"/>
</dbReference>
<comment type="cofactor">
    <cofactor evidence="1">
        <name>FMN</name>
        <dbReference type="ChEBI" id="CHEBI:58210"/>
    </cofactor>
</comment>
<evidence type="ECO:0000256" key="1">
    <source>
        <dbReference type="ARBA" id="ARBA00001917"/>
    </source>
</evidence>
<dbReference type="Pfam" id="PF03358">
    <property type="entry name" value="FMN_red"/>
    <property type="match status" value="1"/>
</dbReference>
<comment type="similarity">
    <text evidence="5">Belongs to the SsuE family. Isf subfamily.</text>
</comment>
<dbReference type="EMBL" id="CP006933">
    <property type="protein sequence ID" value="AIS32394.1"/>
    <property type="molecule type" value="Genomic_DNA"/>
</dbReference>
<dbReference type="InterPro" id="IPR005025">
    <property type="entry name" value="FMN_Rdtase-like_dom"/>
</dbReference>
<dbReference type="PANTHER" id="PTHR43278">
    <property type="entry name" value="NAD(P)H-DEPENDENT FMN-CONTAINING OXIDOREDUCTASE YWQN-RELATED"/>
    <property type="match status" value="1"/>
</dbReference>
<keyword evidence="4" id="KW-0288">FMN</keyword>
<protein>
    <submittedName>
        <fullName evidence="8">Flavodoxin family protein</fullName>
    </submittedName>
    <submittedName>
        <fullName evidence="7">NADPH-dependent FMN reductase</fullName>
    </submittedName>
</protein>
<accession>A0A089ZVG5</accession>
<dbReference type="InterPro" id="IPR029039">
    <property type="entry name" value="Flavoprotein-like_sf"/>
</dbReference>
<evidence type="ECO:0000256" key="2">
    <source>
        <dbReference type="ARBA" id="ARBA00001966"/>
    </source>
</evidence>
<evidence type="ECO:0000256" key="4">
    <source>
        <dbReference type="ARBA" id="ARBA00022643"/>
    </source>
</evidence>
<reference evidence="7 9" key="1">
    <citation type="submission" date="2013-12" db="EMBL/GenBank/DDBJ databases">
        <title>The complete genome sequence of Methanobacterium sp. BRM9.</title>
        <authorList>
            <consortium name="Pastoral Greenhouse Gas Research Consortium"/>
            <person name="Kelly W.J."/>
            <person name="Leahy S.C."/>
            <person name="Perry R."/>
            <person name="Li D."/>
            <person name="Altermann E."/>
            <person name="Lambie S.C."/>
            <person name="Attwood G.T."/>
        </authorList>
    </citation>
    <scope>NUCLEOTIDE SEQUENCE [LARGE SCALE GENOMIC DNA]</scope>
    <source>
        <strain evidence="7 9">BRM9</strain>
    </source>
</reference>
<dbReference type="SUPFAM" id="SSF52218">
    <property type="entry name" value="Flavoproteins"/>
    <property type="match status" value="1"/>
</dbReference>
<comment type="cofactor">
    <cofactor evidence="2">
        <name>[4Fe-4S] cluster</name>
        <dbReference type="ChEBI" id="CHEBI:49883"/>
    </cofactor>
</comment>
<keyword evidence="3" id="KW-0285">Flavoprotein</keyword>
<dbReference type="KEGG" id="mfc:BRM9_1582"/>
<evidence type="ECO:0000259" key="6">
    <source>
        <dbReference type="Pfam" id="PF03358"/>
    </source>
</evidence>
<evidence type="ECO:0000313" key="8">
    <source>
        <dbReference type="EMBL" id="MBF4474173.1"/>
    </source>
</evidence>
<gene>
    <name evidence="7" type="ORF">BRM9_1582</name>
    <name evidence="8" type="ORF">ISP06_01700</name>
</gene>
<evidence type="ECO:0000313" key="7">
    <source>
        <dbReference type="EMBL" id="AIS32394.1"/>
    </source>
</evidence>
<dbReference type="InterPro" id="IPR051796">
    <property type="entry name" value="ISF_SsuE-like"/>
</dbReference>
<name>A0A089ZVG5_METFO</name>